<dbReference type="InterPro" id="IPR050268">
    <property type="entry name" value="NADH-dep_flavin_reductase"/>
</dbReference>
<dbReference type="PANTHER" id="PTHR30466">
    <property type="entry name" value="FLAVIN REDUCTASE"/>
    <property type="match status" value="1"/>
</dbReference>
<sequence>MPKVAMTAPSFDNRLLRDVFGCHPSGIVFVGATVDSDPCGMAVSTFTPVSLDPPLVSVCVQNTSSTWPRLSNCSHLGISVLSYGHSDAVPSLSAKTGDRFTGVTVQSSANGAVFLGGCSVWIETVIHQVVEAGDHSIVILRITDITQHDNVQPIIFYRSRCHGLAAVEA</sequence>
<dbReference type="InterPro" id="IPR012349">
    <property type="entry name" value="Split_barrel_FMN-bd"/>
</dbReference>
<name>A0A6N4WHT4_9MYCO</name>
<comment type="similarity">
    <text evidence="1">Belongs to the non-flavoprotein flavin reductase family.</text>
</comment>
<dbReference type="InterPro" id="IPR002563">
    <property type="entry name" value="Flavin_Rdtase-like_dom"/>
</dbReference>
<dbReference type="SUPFAM" id="SSF50475">
    <property type="entry name" value="FMN-binding split barrel"/>
    <property type="match status" value="1"/>
</dbReference>
<protein>
    <submittedName>
        <fullName evidence="4">Oxidoreductase</fullName>
    </submittedName>
</protein>
<dbReference type="AlphaFoldDB" id="A0A6N4WHT4"/>
<dbReference type="GO" id="GO:0042602">
    <property type="term" value="F:riboflavin reductase (NADPH) activity"/>
    <property type="evidence" value="ECO:0007669"/>
    <property type="project" value="TreeGrafter"/>
</dbReference>
<dbReference type="Pfam" id="PF01613">
    <property type="entry name" value="Flavin_Reduct"/>
    <property type="match status" value="1"/>
</dbReference>
<evidence type="ECO:0000313" key="4">
    <source>
        <dbReference type="EMBL" id="BBZ78761.1"/>
    </source>
</evidence>
<feature type="domain" description="Flavin reductase like" evidence="3">
    <location>
        <begin position="20"/>
        <end position="163"/>
    </location>
</feature>
<accession>A0A6N4WHT4</accession>
<evidence type="ECO:0000313" key="5">
    <source>
        <dbReference type="Proteomes" id="UP000467249"/>
    </source>
</evidence>
<organism evidence="4 5">
    <name type="scientific">Mycolicibacterium anyangense</name>
    <dbReference type="NCBI Taxonomy" id="1431246"/>
    <lineage>
        <taxon>Bacteria</taxon>
        <taxon>Bacillati</taxon>
        <taxon>Actinomycetota</taxon>
        <taxon>Actinomycetes</taxon>
        <taxon>Mycobacteriales</taxon>
        <taxon>Mycobacteriaceae</taxon>
        <taxon>Mycolicibacterium</taxon>
    </lineage>
</organism>
<evidence type="ECO:0000259" key="3">
    <source>
        <dbReference type="SMART" id="SM00903"/>
    </source>
</evidence>
<dbReference type="Gene3D" id="2.30.110.10">
    <property type="entry name" value="Electron Transport, Fmn-binding Protein, Chain A"/>
    <property type="match status" value="1"/>
</dbReference>
<dbReference type="PANTHER" id="PTHR30466:SF11">
    <property type="entry name" value="FLAVIN-DEPENDENT MONOOXYGENASE, REDUCTASE SUBUNIT HSAB"/>
    <property type="match status" value="1"/>
</dbReference>
<dbReference type="KEGG" id="many:MANY_40980"/>
<reference evidence="4 5" key="1">
    <citation type="journal article" date="2019" name="Emerg. Microbes Infect.">
        <title>Comprehensive subspecies identification of 175 nontuberculous mycobacteria species based on 7547 genomic profiles.</title>
        <authorList>
            <person name="Matsumoto Y."/>
            <person name="Kinjo T."/>
            <person name="Motooka D."/>
            <person name="Nabeya D."/>
            <person name="Jung N."/>
            <person name="Uechi K."/>
            <person name="Horii T."/>
            <person name="Iida T."/>
            <person name="Fujita J."/>
            <person name="Nakamura S."/>
        </authorList>
    </citation>
    <scope>NUCLEOTIDE SEQUENCE [LARGE SCALE GENOMIC DNA]</scope>
    <source>
        <strain evidence="4 5">JCM 30275</strain>
    </source>
</reference>
<dbReference type="EMBL" id="AP022620">
    <property type="protein sequence ID" value="BBZ78761.1"/>
    <property type="molecule type" value="Genomic_DNA"/>
</dbReference>
<dbReference type="GO" id="GO:0010181">
    <property type="term" value="F:FMN binding"/>
    <property type="evidence" value="ECO:0007669"/>
    <property type="project" value="InterPro"/>
</dbReference>
<proteinExistence type="inferred from homology"/>
<evidence type="ECO:0000256" key="1">
    <source>
        <dbReference type="ARBA" id="ARBA00008898"/>
    </source>
</evidence>
<dbReference type="Proteomes" id="UP000467249">
    <property type="component" value="Chromosome"/>
</dbReference>
<keyword evidence="5" id="KW-1185">Reference proteome</keyword>
<evidence type="ECO:0000256" key="2">
    <source>
        <dbReference type="ARBA" id="ARBA00023002"/>
    </source>
</evidence>
<keyword evidence="2" id="KW-0560">Oxidoreductase</keyword>
<dbReference type="SMART" id="SM00903">
    <property type="entry name" value="Flavin_Reduct"/>
    <property type="match status" value="1"/>
</dbReference>
<gene>
    <name evidence="4" type="ORF">MANY_40980</name>
</gene>